<dbReference type="PANTHER" id="PTHR31431:SF1">
    <property type="entry name" value="NUCLEOPORIN NUP188"/>
    <property type="match status" value="1"/>
</dbReference>
<comment type="caution">
    <text evidence="1">The sequence shown here is derived from an EMBL/GenBank/DDBJ whole genome shotgun (WGS) entry which is preliminary data.</text>
</comment>
<sequence length="529" mass="60142">MISSEITLLTSWKNFITIVLHQGYSLSRDQVVNTYRVIVDSLFAILDKMSDMKVIVLLSEFYLLILKTFQEKCFSSKVKAVEDVSGLLYRISTVYEQVHPRAQDAVLAISMLSLDILAEEVQRDNSSLESLMLAVLNIVSVESLTVLRQATDQAKHSAAASVTLLHKLLITVKNNDLWVSIFKSTKIDVQLLVSTSYSLQMYSNVKYVRSVFHLLCFLVETPIGHSLVMQNLGSYLWLPLMACKENAEEDKKLWNKIYHLGIKLCAWFLQVHRNTFVESAFDFILFNHNQLMNSLGMLRFNQYEETLDAVFEIVYLLDEISKYYHIHLSEKQTLKSLIKGLIVALHASLIALQDPKGLKTTELVLYEGEAEAKPSSEKELSTEQVKAVHRLFEIKCICLQTLMQFTPSLDYLINENENDLSKWEPIVDLTAEKSFNSMISVPYVTFGTLLSAASVYCQEISKMEKSFTKTTTDLAHYEVVCLGFELLVTFLVSQAAVIAANLNLTTSEKSHLRQELGREIPRIIKGKKE</sequence>
<dbReference type="GO" id="GO:0044611">
    <property type="term" value="C:nuclear pore inner ring"/>
    <property type="evidence" value="ECO:0007669"/>
    <property type="project" value="TreeGrafter"/>
</dbReference>
<dbReference type="PANTHER" id="PTHR31431">
    <property type="entry name" value="NUCLEOPORIN NUP188 HOMOLOG"/>
    <property type="match status" value="1"/>
</dbReference>
<dbReference type="EMBL" id="KZ308789">
    <property type="protein sequence ID" value="KAG8234203.1"/>
    <property type="molecule type" value="Genomic_DNA"/>
</dbReference>
<proteinExistence type="predicted"/>
<keyword evidence="2" id="KW-1185">Reference proteome</keyword>
<protein>
    <submittedName>
        <fullName evidence="1">Uncharacterized protein</fullName>
    </submittedName>
</protein>
<evidence type="ECO:0000313" key="2">
    <source>
        <dbReference type="Proteomes" id="UP000792457"/>
    </source>
</evidence>
<accession>A0A8K0KH31</accession>
<dbReference type="InterPro" id="IPR044840">
    <property type="entry name" value="Nup188"/>
</dbReference>
<gene>
    <name evidence="1" type="ORF">J437_LFUL013800</name>
</gene>
<dbReference type="OrthoDB" id="102511at2759"/>
<reference evidence="1" key="2">
    <citation type="submission" date="2017-10" db="EMBL/GenBank/DDBJ databases">
        <title>Ladona fulva Genome sequencing and assembly.</title>
        <authorList>
            <person name="Murali S."/>
            <person name="Richards S."/>
            <person name="Bandaranaike D."/>
            <person name="Bellair M."/>
            <person name="Blankenburg K."/>
            <person name="Chao H."/>
            <person name="Dinh H."/>
            <person name="Doddapaneni H."/>
            <person name="Dugan-Rocha S."/>
            <person name="Elkadiri S."/>
            <person name="Gnanaolivu R."/>
            <person name="Hernandez B."/>
            <person name="Skinner E."/>
            <person name="Javaid M."/>
            <person name="Lee S."/>
            <person name="Li M."/>
            <person name="Ming W."/>
            <person name="Munidasa M."/>
            <person name="Muniz J."/>
            <person name="Nguyen L."/>
            <person name="Hughes D."/>
            <person name="Osuji N."/>
            <person name="Pu L.-L."/>
            <person name="Puazo M."/>
            <person name="Qu C."/>
            <person name="Quiroz J."/>
            <person name="Raj R."/>
            <person name="Weissenberger G."/>
            <person name="Xin Y."/>
            <person name="Zou X."/>
            <person name="Han Y."/>
            <person name="Worley K."/>
            <person name="Muzny D."/>
            <person name="Gibbs R."/>
        </authorList>
    </citation>
    <scope>NUCLEOTIDE SEQUENCE</scope>
    <source>
        <strain evidence="1">Sampled in the wild</strain>
    </source>
</reference>
<organism evidence="1 2">
    <name type="scientific">Ladona fulva</name>
    <name type="common">Scarce chaser dragonfly</name>
    <name type="synonym">Libellula fulva</name>
    <dbReference type="NCBI Taxonomy" id="123851"/>
    <lineage>
        <taxon>Eukaryota</taxon>
        <taxon>Metazoa</taxon>
        <taxon>Ecdysozoa</taxon>
        <taxon>Arthropoda</taxon>
        <taxon>Hexapoda</taxon>
        <taxon>Insecta</taxon>
        <taxon>Pterygota</taxon>
        <taxon>Palaeoptera</taxon>
        <taxon>Odonata</taxon>
        <taxon>Epiprocta</taxon>
        <taxon>Anisoptera</taxon>
        <taxon>Libelluloidea</taxon>
        <taxon>Libellulidae</taxon>
        <taxon>Ladona</taxon>
    </lineage>
</organism>
<dbReference type="GO" id="GO:0017056">
    <property type="term" value="F:structural constituent of nuclear pore"/>
    <property type="evidence" value="ECO:0007669"/>
    <property type="project" value="InterPro"/>
</dbReference>
<name>A0A8K0KH31_LADFU</name>
<dbReference type="GO" id="GO:0006405">
    <property type="term" value="P:RNA export from nucleus"/>
    <property type="evidence" value="ECO:0007669"/>
    <property type="project" value="TreeGrafter"/>
</dbReference>
<dbReference type="Proteomes" id="UP000792457">
    <property type="component" value="Unassembled WGS sequence"/>
</dbReference>
<dbReference type="GO" id="GO:0006606">
    <property type="term" value="P:protein import into nucleus"/>
    <property type="evidence" value="ECO:0007669"/>
    <property type="project" value="TreeGrafter"/>
</dbReference>
<dbReference type="AlphaFoldDB" id="A0A8K0KH31"/>
<reference evidence="1" key="1">
    <citation type="submission" date="2013-04" db="EMBL/GenBank/DDBJ databases">
        <authorList>
            <person name="Qu J."/>
            <person name="Murali S.C."/>
            <person name="Bandaranaike D."/>
            <person name="Bellair M."/>
            <person name="Blankenburg K."/>
            <person name="Chao H."/>
            <person name="Dinh H."/>
            <person name="Doddapaneni H."/>
            <person name="Downs B."/>
            <person name="Dugan-Rocha S."/>
            <person name="Elkadiri S."/>
            <person name="Gnanaolivu R.D."/>
            <person name="Hernandez B."/>
            <person name="Javaid M."/>
            <person name="Jayaseelan J.C."/>
            <person name="Lee S."/>
            <person name="Li M."/>
            <person name="Ming W."/>
            <person name="Munidasa M."/>
            <person name="Muniz J."/>
            <person name="Nguyen L."/>
            <person name="Ongeri F."/>
            <person name="Osuji N."/>
            <person name="Pu L.-L."/>
            <person name="Puazo M."/>
            <person name="Qu C."/>
            <person name="Quiroz J."/>
            <person name="Raj R."/>
            <person name="Weissenberger G."/>
            <person name="Xin Y."/>
            <person name="Zou X."/>
            <person name="Han Y."/>
            <person name="Richards S."/>
            <person name="Worley K."/>
            <person name="Muzny D."/>
            <person name="Gibbs R."/>
        </authorList>
    </citation>
    <scope>NUCLEOTIDE SEQUENCE</scope>
    <source>
        <strain evidence="1">Sampled in the wild</strain>
    </source>
</reference>
<evidence type="ECO:0000313" key="1">
    <source>
        <dbReference type="EMBL" id="KAG8234203.1"/>
    </source>
</evidence>